<evidence type="ECO:0000259" key="7">
    <source>
        <dbReference type="Pfam" id="PF00365"/>
    </source>
</evidence>
<accession>A0ABR2Z0D6</accession>
<gene>
    <name evidence="8" type="ORF">WJX75_001102</name>
</gene>
<evidence type="ECO:0000256" key="5">
    <source>
        <dbReference type="ARBA" id="ARBA00022842"/>
    </source>
</evidence>
<keyword evidence="9" id="KW-1185">Reference proteome</keyword>
<evidence type="ECO:0000256" key="2">
    <source>
        <dbReference type="ARBA" id="ARBA00022679"/>
    </source>
</evidence>
<dbReference type="InterPro" id="IPR050929">
    <property type="entry name" value="PFKA"/>
</dbReference>
<feature type="domain" description="Phosphofructokinase" evidence="7">
    <location>
        <begin position="123"/>
        <end position="421"/>
    </location>
</feature>
<comment type="caution">
    <text evidence="8">The sequence shown here is derived from an EMBL/GenBank/DDBJ whole genome shotgun (WGS) entry which is preliminary data.</text>
</comment>
<dbReference type="InterPro" id="IPR035966">
    <property type="entry name" value="PKF_sf"/>
</dbReference>
<feature type="region of interest" description="Disordered" evidence="6">
    <location>
        <begin position="1"/>
        <end position="30"/>
    </location>
</feature>
<keyword evidence="4" id="KW-0418">Kinase</keyword>
<dbReference type="InterPro" id="IPR022953">
    <property type="entry name" value="ATP_PFK"/>
</dbReference>
<keyword evidence="5" id="KW-0460">Magnesium</keyword>
<reference evidence="8 9" key="1">
    <citation type="journal article" date="2024" name="Nat. Commun.">
        <title>Phylogenomics reveals the evolutionary origins of lichenization in chlorophyte algae.</title>
        <authorList>
            <person name="Puginier C."/>
            <person name="Libourel C."/>
            <person name="Otte J."/>
            <person name="Skaloud P."/>
            <person name="Haon M."/>
            <person name="Grisel S."/>
            <person name="Petersen M."/>
            <person name="Berrin J.G."/>
            <person name="Delaux P.M."/>
            <person name="Dal Grande F."/>
            <person name="Keller J."/>
        </authorList>
    </citation>
    <scope>NUCLEOTIDE SEQUENCE [LARGE SCALE GENOMIC DNA]</scope>
    <source>
        <strain evidence="8 9">SAG 216-7</strain>
    </source>
</reference>
<sequence>MMLGRGDPIETLTPKRAETKQSFIPGSSSEIDDEDILDVKNLRQQLVPRDSPFVKDNNSGGGFVGDKDLVALEVSRYESDESSGAGCVGIYNSMDGTCMPLPPWARRSGPRKTIYHDPKTVTAAVVTCGGLCPGLNDVIQNIVFTLLDYGVQEDAIYGIKYGLRGFYDRNAKPVELNARAVEGIHLRGGTILGTSRGGADVKEIVRRLSLWGVNMLFVVGGNGGNAAANAIQEECEAKNVVCTVVGVPKSIDNDILLIDKCFGFDTAVEEAQHALLAAKVEASSASNGVGLVRLMGRQSGFIAMQASMASGVVDICLIPEIEFAEDKLMGCIQQIIDRRGHAVVCVAEGAGQALLATKSHATDASGNPILEDIGIFLRDRIKALIKGADVKLIDPSYLIRAVPTNPNDRIYCKILGQGAVHGAFAGFTGFTVGLVNTHYVYLPIPVIIQAARTVDPKGRNWNRLKTAINQQDLE</sequence>
<keyword evidence="3" id="KW-0479">Metal-binding</keyword>
<dbReference type="PRINTS" id="PR00476">
    <property type="entry name" value="PHFRCTKINASE"/>
</dbReference>
<evidence type="ECO:0000256" key="4">
    <source>
        <dbReference type="ARBA" id="ARBA00022777"/>
    </source>
</evidence>
<dbReference type="InterPro" id="IPR000023">
    <property type="entry name" value="Phosphofructokinase_dom"/>
</dbReference>
<evidence type="ECO:0000313" key="8">
    <source>
        <dbReference type="EMBL" id="KAK9917121.1"/>
    </source>
</evidence>
<name>A0ABR2Z0D6_9CHLO</name>
<evidence type="ECO:0000256" key="6">
    <source>
        <dbReference type="SAM" id="MobiDB-lite"/>
    </source>
</evidence>
<evidence type="ECO:0000313" key="9">
    <source>
        <dbReference type="Proteomes" id="UP001491310"/>
    </source>
</evidence>
<dbReference type="Gene3D" id="3.40.50.450">
    <property type="match status" value="1"/>
</dbReference>
<dbReference type="PANTHER" id="PTHR45770">
    <property type="entry name" value="ATP-DEPENDENT 6-PHOSPHOFRUCTOKINASE 1"/>
    <property type="match status" value="1"/>
</dbReference>
<dbReference type="Pfam" id="PF00365">
    <property type="entry name" value="PFK"/>
    <property type="match status" value="1"/>
</dbReference>
<evidence type="ECO:0000256" key="1">
    <source>
        <dbReference type="ARBA" id="ARBA00001946"/>
    </source>
</evidence>
<dbReference type="NCBIfam" id="NF005301">
    <property type="entry name" value="PRK06830.1"/>
    <property type="match status" value="1"/>
</dbReference>
<evidence type="ECO:0000256" key="3">
    <source>
        <dbReference type="ARBA" id="ARBA00022723"/>
    </source>
</evidence>
<dbReference type="Proteomes" id="UP001491310">
    <property type="component" value="Unassembled WGS sequence"/>
</dbReference>
<protein>
    <recommendedName>
        <fullName evidence="7">Phosphofructokinase domain-containing protein</fullName>
    </recommendedName>
</protein>
<comment type="cofactor">
    <cofactor evidence="1">
        <name>Mg(2+)</name>
        <dbReference type="ChEBI" id="CHEBI:18420"/>
    </cofactor>
</comment>
<dbReference type="EMBL" id="JALJOT010000002">
    <property type="protein sequence ID" value="KAK9917121.1"/>
    <property type="molecule type" value="Genomic_DNA"/>
</dbReference>
<organism evidence="8 9">
    <name type="scientific">Coccomyxa subellipsoidea</name>
    <dbReference type="NCBI Taxonomy" id="248742"/>
    <lineage>
        <taxon>Eukaryota</taxon>
        <taxon>Viridiplantae</taxon>
        <taxon>Chlorophyta</taxon>
        <taxon>core chlorophytes</taxon>
        <taxon>Trebouxiophyceae</taxon>
        <taxon>Trebouxiophyceae incertae sedis</taxon>
        <taxon>Coccomyxaceae</taxon>
        <taxon>Coccomyxa</taxon>
    </lineage>
</organism>
<keyword evidence="2" id="KW-0808">Transferase</keyword>
<dbReference type="SUPFAM" id="SSF53784">
    <property type="entry name" value="Phosphofructokinase"/>
    <property type="match status" value="1"/>
</dbReference>
<proteinExistence type="predicted"/>